<dbReference type="GO" id="GO:0015087">
    <property type="term" value="F:cobalt ion transmembrane transporter activity"/>
    <property type="evidence" value="ECO:0007669"/>
    <property type="project" value="TreeGrafter"/>
</dbReference>
<evidence type="ECO:0000256" key="9">
    <source>
        <dbReference type="ARBA" id="ARBA00023065"/>
    </source>
</evidence>
<name>A0A1H2YT81_9RHOB</name>
<keyword evidence="8 12" id="KW-1133">Transmembrane helix</keyword>
<evidence type="ECO:0000256" key="3">
    <source>
        <dbReference type="ARBA" id="ARBA00022448"/>
    </source>
</evidence>
<dbReference type="Gene3D" id="1.20.58.340">
    <property type="entry name" value="Magnesium transport protein CorA, transmembrane region"/>
    <property type="match status" value="2"/>
</dbReference>
<protein>
    <submittedName>
        <fullName evidence="13">Zinc transporter</fullName>
    </submittedName>
</protein>
<dbReference type="InterPro" id="IPR045861">
    <property type="entry name" value="CorA_cytoplasmic_dom"/>
</dbReference>
<evidence type="ECO:0000256" key="4">
    <source>
        <dbReference type="ARBA" id="ARBA00022475"/>
    </source>
</evidence>
<dbReference type="AlphaFoldDB" id="A0A1H2YT81"/>
<accession>A0A1H2YT81</accession>
<dbReference type="InterPro" id="IPR045863">
    <property type="entry name" value="CorA_TM1_TM2"/>
</dbReference>
<evidence type="ECO:0000256" key="11">
    <source>
        <dbReference type="SAM" id="Coils"/>
    </source>
</evidence>
<dbReference type="GO" id="GO:0015095">
    <property type="term" value="F:magnesium ion transmembrane transporter activity"/>
    <property type="evidence" value="ECO:0007669"/>
    <property type="project" value="TreeGrafter"/>
</dbReference>
<dbReference type="GO" id="GO:0050897">
    <property type="term" value="F:cobalt ion binding"/>
    <property type="evidence" value="ECO:0007669"/>
    <property type="project" value="TreeGrafter"/>
</dbReference>
<keyword evidence="4" id="KW-1003">Cell membrane</keyword>
<evidence type="ECO:0000256" key="12">
    <source>
        <dbReference type="SAM" id="Phobius"/>
    </source>
</evidence>
<evidence type="ECO:0000256" key="1">
    <source>
        <dbReference type="ARBA" id="ARBA00004651"/>
    </source>
</evidence>
<dbReference type="Gene3D" id="3.30.460.20">
    <property type="entry name" value="CorA soluble domain-like"/>
    <property type="match status" value="1"/>
</dbReference>
<dbReference type="EMBL" id="FNNB01000004">
    <property type="protein sequence ID" value="SDX08390.1"/>
    <property type="molecule type" value="Genomic_DNA"/>
</dbReference>
<dbReference type="Proteomes" id="UP000183076">
    <property type="component" value="Unassembled WGS sequence"/>
</dbReference>
<keyword evidence="5" id="KW-0997">Cell inner membrane</keyword>
<dbReference type="STRING" id="60137.SAMN04488041_104376"/>
<comment type="similarity">
    <text evidence="2">Belongs to the CorA metal ion transporter (MIT) (TC 1.A.35) family.</text>
</comment>
<gene>
    <name evidence="13" type="ORF">SAMN04488041_104376</name>
</gene>
<dbReference type="GO" id="GO:0005886">
    <property type="term" value="C:plasma membrane"/>
    <property type="evidence" value="ECO:0007669"/>
    <property type="project" value="UniProtKB-SubCell"/>
</dbReference>
<organism evidence="13 14">
    <name type="scientific">Sulfitobacter pontiacus</name>
    <dbReference type="NCBI Taxonomy" id="60137"/>
    <lineage>
        <taxon>Bacteria</taxon>
        <taxon>Pseudomonadati</taxon>
        <taxon>Pseudomonadota</taxon>
        <taxon>Alphaproteobacteria</taxon>
        <taxon>Rhodobacterales</taxon>
        <taxon>Roseobacteraceae</taxon>
        <taxon>Sulfitobacter</taxon>
    </lineage>
</organism>
<dbReference type="RefSeq" id="WP_107277665.1">
    <property type="nucleotide sequence ID" value="NZ_CP160849.1"/>
</dbReference>
<evidence type="ECO:0000256" key="6">
    <source>
        <dbReference type="ARBA" id="ARBA00022692"/>
    </source>
</evidence>
<evidence type="ECO:0000313" key="14">
    <source>
        <dbReference type="Proteomes" id="UP000183076"/>
    </source>
</evidence>
<proteinExistence type="inferred from homology"/>
<feature type="coiled-coil region" evidence="11">
    <location>
        <begin position="226"/>
        <end position="253"/>
    </location>
</feature>
<evidence type="ECO:0000256" key="5">
    <source>
        <dbReference type="ARBA" id="ARBA00022519"/>
    </source>
</evidence>
<feature type="transmembrane region" description="Helical" evidence="12">
    <location>
        <begin position="260"/>
        <end position="281"/>
    </location>
</feature>
<evidence type="ECO:0000256" key="2">
    <source>
        <dbReference type="ARBA" id="ARBA00009765"/>
    </source>
</evidence>
<keyword evidence="3" id="KW-0813">Transport</keyword>
<keyword evidence="7" id="KW-0862">Zinc</keyword>
<dbReference type="InterPro" id="IPR002523">
    <property type="entry name" value="MgTranspt_CorA/ZnTranspt_ZntB"/>
</dbReference>
<sequence length="319" mass="36091">MFQGVAMPICVFDIFADGTTQVPTDTHLTGPGIYRWWHFDLADPMLEPWVREHLHEIPAGSLIQKQTRPRCDRFEGGLILNLRGINMNEGQDADEMVSVRMYVDSDLLITVRRKKVFAIDAIRREAEAQKAPPSPAEFLEALVGRLTLRVQEHVATLDEQAEFFEDDLEDKNTPMPHELPEIRRSVIRLRRYLDPQREALAKLAAFDIPLIPDESQLELREQANSALIAVEELDELRDRLVSVQEEHDANIAQRQARHGYVLSVAAAIFLPLGFLTGLFGVNVAGMPGVDHPWAFTILCLGMAGLALLMFLVLKLVRWI</sequence>
<comment type="subcellular location">
    <subcellularLocation>
        <location evidence="1">Cell membrane</location>
        <topology evidence="1">Multi-pass membrane protein</topology>
    </subcellularLocation>
</comment>
<dbReference type="SUPFAM" id="SSF144083">
    <property type="entry name" value="Magnesium transport protein CorA, transmembrane region"/>
    <property type="match status" value="1"/>
</dbReference>
<keyword evidence="6 12" id="KW-0812">Transmembrane</keyword>
<keyword evidence="10 12" id="KW-0472">Membrane</keyword>
<dbReference type="GO" id="GO:0000287">
    <property type="term" value="F:magnesium ion binding"/>
    <property type="evidence" value="ECO:0007669"/>
    <property type="project" value="TreeGrafter"/>
</dbReference>
<evidence type="ECO:0000256" key="10">
    <source>
        <dbReference type="ARBA" id="ARBA00023136"/>
    </source>
</evidence>
<dbReference type="GeneID" id="94020748"/>
<dbReference type="PANTHER" id="PTHR46494:SF3">
    <property type="entry name" value="ZINC TRANSPORT PROTEIN ZNTB"/>
    <property type="match status" value="1"/>
</dbReference>
<keyword evidence="9" id="KW-0406">Ion transport</keyword>
<dbReference type="Pfam" id="PF01544">
    <property type="entry name" value="CorA"/>
    <property type="match status" value="1"/>
</dbReference>
<reference evidence="14" key="1">
    <citation type="submission" date="2016-10" db="EMBL/GenBank/DDBJ databases">
        <authorList>
            <person name="Varghese N."/>
            <person name="Submissions S."/>
        </authorList>
    </citation>
    <scope>NUCLEOTIDE SEQUENCE [LARGE SCALE GENOMIC DNA]</scope>
    <source>
        <strain evidence="14">DSM 10014</strain>
    </source>
</reference>
<dbReference type="PANTHER" id="PTHR46494">
    <property type="entry name" value="CORA FAMILY METAL ION TRANSPORTER (EUROFUNG)"/>
    <property type="match status" value="1"/>
</dbReference>
<keyword evidence="11" id="KW-0175">Coiled coil</keyword>
<dbReference type="SUPFAM" id="SSF143865">
    <property type="entry name" value="CorA soluble domain-like"/>
    <property type="match status" value="1"/>
</dbReference>
<evidence type="ECO:0000313" key="13">
    <source>
        <dbReference type="EMBL" id="SDX08390.1"/>
    </source>
</evidence>
<dbReference type="CDD" id="cd12833">
    <property type="entry name" value="ZntB-like_1"/>
    <property type="match status" value="1"/>
</dbReference>
<evidence type="ECO:0000256" key="7">
    <source>
        <dbReference type="ARBA" id="ARBA00022833"/>
    </source>
</evidence>
<evidence type="ECO:0000256" key="8">
    <source>
        <dbReference type="ARBA" id="ARBA00022989"/>
    </source>
</evidence>
<feature type="transmembrane region" description="Helical" evidence="12">
    <location>
        <begin position="293"/>
        <end position="313"/>
    </location>
</feature>